<evidence type="ECO:0000256" key="2">
    <source>
        <dbReference type="ARBA" id="ARBA00004123"/>
    </source>
</evidence>
<dbReference type="PANTHER" id="PTHR13348">
    <property type="entry name" value="RIBONUCLEASE P SUBUNIT P29"/>
    <property type="match status" value="1"/>
</dbReference>
<protein>
    <recommendedName>
        <fullName evidence="4">Ribonuclease P protein subunit p29</fullName>
    </recommendedName>
</protein>
<dbReference type="SUPFAM" id="SSF101744">
    <property type="entry name" value="Rof/RNase P subunit-like"/>
    <property type="match status" value="1"/>
</dbReference>
<evidence type="ECO:0000256" key="4">
    <source>
        <dbReference type="ARBA" id="ARBA00016225"/>
    </source>
</evidence>
<keyword evidence="6" id="KW-0819">tRNA processing</keyword>
<dbReference type="AlphaFoldDB" id="W8C1J7"/>
<dbReference type="OrthoDB" id="124041at2759"/>
<dbReference type="Pfam" id="PF01868">
    <property type="entry name" value="RNase_P-MRP_p29"/>
    <property type="match status" value="1"/>
</dbReference>
<comment type="subunit">
    <text evidence="10">Component of nuclear RNase P and RNase MRP ribonucleoproteins. RNase P consists of a catalytic RNA moiety and 10 different protein chains; POP1, POP4, POP5, POP7, RPP14, RPP21, RPP25, RPP30, RPP38 and RPP40. Within the RNase P complex, POP1, POP7 and RPP25 form the 'finger' subcomplex, POP5, RPP14, RPP40 and homodimeric RPP30 form the 'palm' subcomplex, and RPP21, POP4 and RPP38 form the 'wrist' subcomplex. All subunits of the RNase P complex interact with the catalytic RNA. Several subunits of RNase P are also part of the RNase MRP complex. RNase MRP consists of a catalytic RNA moiety and about 8 protein subunits; POP1, POP7, RPP25, RPP30, RPP38, RPP40 and possibly also POP4 and POP5.</text>
</comment>
<dbReference type="InterPro" id="IPR016848">
    <property type="entry name" value="RNase_P/MRP_Rpp29-subunit"/>
</dbReference>
<evidence type="ECO:0000256" key="10">
    <source>
        <dbReference type="ARBA" id="ARBA00046486"/>
    </source>
</evidence>
<dbReference type="SMART" id="SM00538">
    <property type="entry name" value="POP4"/>
    <property type="match status" value="1"/>
</dbReference>
<evidence type="ECO:0000256" key="9">
    <source>
        <dbReference type="ARBA" id="ARBA00022801"/>
    </source>
</evidence>
<dbReference type="GO" id="GO:0030677">
    <property type="term" value="C:ribonuclease P complex"/>
    <property type="evidence" value="ECO:0007669"/>
    <property type="project" value="InterPro"/>
</dbReference>
<evidence type="ECO:0000256" key="8">
    <source>
        <dbReference type="ARBA" id="ARBA00022759"/>
    </source>
</evidence>
<evidence type="ECO:0000256" key="7">
    <source>
        <dbReference type="ARBA" id="ARBA00022722"/>
    </source>
</evidence>
<dbReference type="HAMAP" id="MF_00754">
    <property type="entry name" value="RNase_P_1"/>
    <property type="match status" value="1"/>
</dbReference>
<dbReference type="InterPro" id="IPR002730">
    <property type="entry name" value="Rpp29/RNP1"/>
</dbReference>
<dbReference type="GO" id="GO:0016787">
    <property type="term" value="F:hydrolase activity"/>
    <property type="evidence" value="ECO:0007669"/>
    <property type="project" value="UniProtKB-KW"/>
</dbReference>
<dbReference type="InterPro" id="IPR036980">
    <property type="entry name" value="RNase_P/MRP_Rpp29_sf"/>
</dbReference>
<keyword evidence="7" id="KW-0540">Nuclease</keyword>
<name>W8C1J7_CERCA</name>
<evidence type="ECO:0000256" key="6">
    <source>
        <dbReference type="ARBA" id="ARBA00022694"/>
    </source>
</evidence>
<sequence>SCLLIFVTGCQAEFFVHSTSFFHILNLKVNFTMDNSMAPLQELLTDMVVPTHRSEIKINPEHITMLQGTKSKKQLSRKRAANKSSTLTRREYARLGLHTLPARQMLYEEALPLHKLWKGYMREHLGLREGDTVPAVHEPTYDAFSRLLVKTDLHGAKIRVVESKCPTLVGLSGIVVLDTKNMLKILGKDNRIRSIPKSECVFGMRLWNMEFTIFGKHLALRPAERSVKKIKNFIEPFELE</sequence>
<gene>
    <name evidence="11" type="primary">RPP29</name>
</gene>
<reference evidence="11" key="1">
    <citation type="submission" date="2013-07" db="EMBL/GenBank/DDBJ databases">
        <authorList>
            <person name="Geib S."/>
        </authorList>
    </citation>
    <scope>NUCLEOTIDE SEQUENCE</scope>
</reference>
<accession>W8C1J7</accession>
<reference evidence="11" key="2">
    <citation type="journal article" date="2014" name="BMC Genomics">
        <title>A genomic perspective to assessing quality of mass-reared SIT flies used in Mediterranean fruit fly (Ceratitis capitata) eradication in California.</title>
        <authorList>
            <person name="Calla B."/>
            <person name="Hall B."/>
            <person name="Hou S."/>
            <person name="Geib S.M."/>
        </authorList>
    </citation>
    <scope>NUCLEOTIDE SEQUENCE</scope>
</reference>
<dbReference type="GO" id="GO:0004519">
    <property type="term" value="F:endonuclease activity"/>
    <property type="evidence" value="ECO:0007669"/>
    <property type="project" value="UniProtKB-KW"/>
</dbReference>
<dbReference type="GO" id="GO:0005634">
    <property type="term" value="C:nucleus"/>
    <property type="evidence" value="ECO:0007669"/>
    <property type="project" value="UniProtKB-SubCell"/>
</dbReference>
<comment type="similarity">
    <text evidence="3">Belongs to the eukaryotic/archaeal RNase P protein component 1 family.</text>
</comment>
<dbReference type="Gene3D" id="2.30.30.210">
    <property type="entry name" value="Ribonuclease P/MRP, subunit p29"/>
    <property type="match status" value="1"/>
</dbReference>
<evidence type="ECO:0000256" key="3">
    <source>
        <dbReference type="ARBA" id="ARBA00006181"/>
    </source>
</evidence>
<dbReference type="PANTHER" id="PTHR13348:SF0">
    <property type="entry name" value="RIBONUCLEASE P PROTEIN SUBUNIT P29"/>
    <property type="match status" value="1"/>
</dbReference>
<proteinExistence type="evidence at transcript level"/>
<dbReference type="InterPro" id="IPR023534">
    <property type="entry name" value="Rof/RNase_P-like"/>
</dbReference>
<comment type="subcellular location">
    <subcellularLocation>
        <location evidence="2">Nucleus</location>
    </subcellularLocation>
</comment>
<organism evidence="11">
    <name type="scientific">Ceratitis capitata</name>
    <name type="common">Mediterranean fruit fly</name>
    <name type="synonym">Tephritis capitata</name>
    <dbReference type="NCBI Taxonomy" id="7213"/>
    <lineage>
        <taxon>Eukaryota</taxon>
        <taxon>Metazoa</taxon>
        <taxon>Ecdysozoa</taxon>
        <taxon>Arthropoda</taxon>
        <taxon>Hexapoda</taxon>
        <taxon>Insecta</taxon>
        <taxon>Pterygota</taxon>
        <taxon>Neoptera</taxon>
        <taxon>Endopterygota</taxon>
        <taxon>Diptera</taxon>
        <taxon>Brachycera</taxon>
        <taxon>Muscomorpha</taxon>
        <taxon>Tephritoidea</taxon>
        <taxon>Tephritidae</taxon>
        <taxon>Ceratitis</taxon>
        <taxon>Ceratitis</taxon>
    </lineage>
</organism>
<keyword evidence="5" id="KW-0963">Cytoplasm</keyword>
<evidence type="ECO:0000256" key="5">
    <source>
        <dbReference type="ARBA" id="ARBA00022490"/>
    </source>
</evidence>
<dbReference type="GO" id="GO:0033204">
    <property type="term" value="F:ribonuclease P RNA binding"/>
    <property type="evidence" value="ECO:0007669"/>
    <property type="project" value="InterPro"/>
</dbReference>
<dbReference type="GO" id="GO:0006364">
    <property type="term" value="P:rRNA processing"/>
    <property type="evidence" value="ECO:0007669"/>
    <property type="project" value="TreeGrafter"/>
</dbReference>
<dbReference type="GO" id="GO:0000172">
    <property type="term" value="C:ribonuclease MRP complex"/>
    <property type="evidence" value="ECO:0007669"/>
    <property type="project" value="InterPro"/>
</dbReference>
<evidence type="ECO:0000313" key="11">
    <source>
        <dbReference type="EMBL" id="JAC05668.1"/>
    </source>
</evidence>
<keyword evidence="9" id="KW-0378">Hydrolase</keyword>
<dbReference type="EMBL" id="GAMC01000888">
    <property type="protein sequence ID" value="JAC05668.1"/>
    <property type="molecule type" value="mRNA"/>
</dbReference>
<dbReference type="GO" id="GO:0001682">
    <property type="term" value="P:tRNA 5'-leader removal"/>
    <property type="evidence" value="ECO:0007669"/>
    <property type="project" value="InterPro"/>
</dbReference>
<keyword evidence="8" id="KW-0255">Endonuclease</keyword>
<dbReference type="InterPro" id="IPR023538">
    <property type="entry name" value="RNP1"/>
</dbReference>
<feature type="non-terminal residue" evidence="11">
    <location>
        <position position="1"/>
    </location>
</feature>
<comment type="function">
    <text evidence="1">Component of ribonuclease P, a ribonucleoprotein complex that generates mature tRNA molecules by cleaving their 5'-ends.</text>
</comment>
<evidence type="ECO:0000256" key="1">
    <source>
        <dbReference type="ARBA" id="ARBA00002435"/>
    </source>
</evidence>